<feature type="compositionally biased region" description="Low complexity" evidence="4">
    <location>
        <begin position="568"/>
        <end position="581"/>
    </location>
</feature>
<dbReference type="EMBL" id="JADCUA010000001">
    <property type="protein sequence ID" value="KAH9843690.1"/>
    <property type="molecule type" value="Genomic_DNA"/>
</dbReference>
<accession>A0ABQ8KWM3</accession>
<evidence type="ECO:0000259" key="5">
    <source>
        <dbReference type="PROSITE" id="PS50002"/>
    </source>
</evidence>
<dbReference type="CDD" id="cd11879">
    <property type="entry name" value="SH3_Bem1p_2"/>
    <property type="match status" value="1"/>
</dbReference>
<evidence type="ECO:0000256" key="1">
    <source>
        <dbReference type="ARBA" id="ARBA00022443"/>
    </source>
</evidence>
<evidence type="ECO:0000313" key="8">
    <source>
        <dbReference type="Proteomes" id="UP000814176"/>
    </source>
</evidence>
<dbReference type="PROSITE" id="PS50195">
    <property type="entry name" value="PX"/>
    <property type="match status" value="1"/>
</dbReference>
<dbReference type="InterPro" id="IPR035548">
    <property type="entry name" value="Bem1/Scd2_SH3_1"/>
</dbReference>
<feature type="domain" description="SH3" evidence="5">
    <location>
        <begin position="126"/>
        <end position="188"/>
    </location>
</feature>
<dbReference type="PROSITE" id="PS50002">
    <property type="entry name" value="SH3"/>
    <property type="match status" value="2"/>
</dbReference>
<organism evidence="7 8">
    <name type="scientific">Rhodofomes roseus</name>
    <dbReference type="NCBI Taxonomy" id="34475"/>
    <lineage>
        <taxon>Eukaryota</taxon>
        <taxon>Fungi</taxon>
        <taxon>Dikarya</taxon>
        <taxon>Basidiomycota</taxon>
        <taxon>Agaricomycotina</taxon>
        <taxon>Agaricomycetes</taxon>
        <taxon>Polyporales</taxon>
        <taxon>Rhodofomes</taxon>
    </lineage>
</organism>
<gene>
    <name evidence="7" type="ORF">C8Q71DRAFT_825610</name>
</gene>
<dbReference type="SMART" id="SM00312">
    <property type="entry name" value="PX"/>
    <property type="match status" value="1"/>
</dbReference>
<feature type="region of interest" description="Disordered" evidence="4">
    <location>
        <begin position="1"/>
        <end position="31"/>
    </location>
</feature>
<evidence type="ECO:0000256" key="2">
    <source>
        <dbReference type="ARBA" id="ARBA00022737"/>
    </source>
</evidence>
<dbReference type="InterPro" id="IPR036028">
    <property type="entry name" value="SH3-like_dom_sf"/>
</dbReference>
<sequence length="675" mass="75061">MMKSLRKSLNSHKDPPQHITTPLPSLSKPPSAILPPKKVIKALSSYKSTAPQELSFEKGDFFHVLNDVNSQGVWYEAHNPMTGARGLVPCQLFEEFQKGTAKPRTPTTPGFKTSPPMGFTAPPVKTQAFYAVVLHDFNAERADELEAKAGDAITVVAQSNREWFVAKPIGRLGRPGLIPVSFVEVRDPATGQPVRDIWALIDGGALPRVEEWKRAMMTYKQNSISLGVLEDSAAAIGLKSAFSNSNSPVAVTQPPLPPLPRQPSPPPVQDSRPPSPKSLPEGILLSADVKSFHYEMEEYWYRVHSIFQPYPPPGSEALPPARQLVLFRSYNDFYDFQVDLLDAHPEEAGRVEGRPRVLPYMPGPVNEVDNEIANKRRAELDEYLRNLCELRHEYRYLLEHFLVRSFLSLKPGDAEVEVEPRTKEIDALFRTSYVDQDVYDDGETDYQTERMSRLRVSSATDDRSEGSDYGDDGGPPPQGRDSYRYGVDEVSPHLPAELDYNTTQPLRPKSRNANGSDRGENGNSMYSHASVSTLPPRVDSYQNGQSRTSLASSQGPTNGSGRASQAESTRTSTSGRSRSTSHAAAYAPPVSASNPQIAYIKIKIFAQNAEEIVAIRVHPRVSHAQLMTKASERLQSRVVKLRYRASVSETFVDLEGDEDLRYWLDSTERHVLYAG</sequence>
<keyword evidence="8" id="KW-1185">Reference proteome</keyword>
<evidence type="ECO:0000256" key="4">
    <source>
        <dbReference type="SAM" id="MobiDB-lite"/>
    </source>
</evidence>
<feature type="region of interest" description="Disordered" evidence="4">
    <location>
        <begin position="246"/>
        <end position="281"/>
    </location>
</feature>
<dbReference type="PANTHER" id="PTHR15706">
    <property type="entry name" value="SH3 MULTIPLE DOMAIN"/>
    <property type="match status" value="1"/>
</dbReference>
<evidence type="ECO:0000259" key="6">
    <source>
        <dbReference type="PROSITE" id="PS50195"/>
    </source>
</evidence>
<dbReference type="SUPFAM" id="SSF50044">
    <property type="entry name" value="SH3-domain"/>
    <property type="match status" value="2"/>
</dbReference>
<feature type="compositionally biased region" description="Pro residues" evidence="4">
    <location>
        <begin position="254"/>
        <end position="277"/>
    </location>
</feature>
<feature type="domain" description="PX" evidence="6">
    <location>
        <begin position="279"/>
        <end position="414"/>
    </location>
</feature>
<feature type="compositionally biased region" description="Polar residues" evidence="4">
    <location>
        <begin position="540"/>
        <end position="567"/>
    </location>
</feature>
<dbReference type="CDD" id="cd06890">
    <property type="entry name" value="PX_Bem1p"/>
    <property type="match status" value="1"/>
</dbReference>
<keyword evidence="2" id="KW-0677">Repeat</keyword>
<dbReference type="Proteomes" id="UP000814176">
    <property type="component" value="Unassembled WGS sequence"/>
</dbReference>
<dbReference type="Gene3D" id="2.30.30.40">
    <property type="entry name" value="SH3 Domains"/>
    <property type="match status" value="2"/>
</dbReference>
<dbReference type="InterPro" id="IPR036871">
    <property type="entry name" value="PX_dom_sf"/>
</dbReference>
<feature type="domain" description="SH3" evidence="5">
    <location>
        <begin position="35"/>
        <end position="98"/>
    </location>
</feature>
<dbReference type="Pfam" id="PF00018">
    <property type="entry name" value="SH3_1"/>
    <property type="match status" value="2"/>
</dbReference>
<dbReference type="RefSeq" id="XP_047784500.1">
    <property type="nucleotide sequence ID" value="XM_047926283.1"/>
</dbReference>
<protein>
    <submittedName>
        <fullName evidence="7">Uncharacterized protein</fullName>
    </submittedName>
</protein>
<feature type="compositionally biased region" description="Basic and acidic residues" evidence="4">
    <location>
        <begin position="481"/>
        <end position="491"/>
    </location>
</feature>
<feature type="compositionally biased region" description="Polar residues" evidence="4">
    <location>
        <begin position="500"/>
        <end position="533"/>
    </location>
</feature>
<dbReference type="Pfam" id="PF00787">
    <property type="entry name" value="PX"/>
    <property type="match status" value="1"/>
</dbReference>
<name>A0ABQ8KWM3_9APHY</name>
<dbReference type="InterPro" id="IPR035550">
    <property type="entry name" value="Bem1/Scd2_PX"/>
</dbReference>
<dbReference type="SMART" id="SM00326">
    <property type="entry name" value="SH3"/>
    <property type="match status" value="2"/>
</dbReference>
<comment type="caution">
    <text evidence="7">The sequence shown here is derived from an EMBL/GenBank/DDBJ whole genome shotgun (WGS) entry which is preliminary data.</text>
</comment>
<dbReference type="PANTHER" id="PTHR15706:SF2">
    <property type="entry name" value="SH3 AND PX DOMAIN-CONTAINING PROTEIN 2A"/>
    <property type="match status" value="1"/>
</dbReference>
<dbReference type="SUPFAM" id="SSF54277">
    <property type="entry name" value="CAD &amp; PB1 domains"/>
    <property type="match status" value="1"/>
</dbReference>
<dbReference type="InterPro" id="IPR001683">
    <property type="entry name" value="PX_dom"/>
</dbReference>
<feature type="compositionally biased region" description="Basic residues" evidence="4">
    <location>
        <begin position="1"/>
        <end position="10"/>
    </location>
</feature>
<dbReference type="InterPro" id="IPR051228">
    <property type="entry name" value="NADPH_Oxidase/PX-Domain"/>
</dbReference>
<dbReference type="Gene3D" id="3.10.20.90">
    <property type="entry name" value="Phosphatidylinositol 3-kinase Catalytic Subunit, Chain A, domain 1"/>
    <property type="match status" value="1"/>
</dbReference>
<evidence type="ECO:0000256" key="3">
    <source>
        <dbReference type="PROSITE-ProRule" id="PRU00192"/>
    </source>
</evidence>
<reference evidence="7 8" key="1">
    <citation type="journal article" date="2021" name="Environ. Microbiol.">
        <title>Gene family expansions and transcriptome signatures uncover fungal adaptations to wood decay.</title>
        <authorList>
            <person name="Hage H."/>
            <person name="Miyauchi S."/>
            <person name="Viragh M."/>
            <person name="Drula E."/>
            <person name="Min B."/>
            <person name="Chaduli D."/>
            <person name="Navarro D."/>
            <person name="Favel A."/>
            <person name="Norest M."/>
            <person name="Lesage-Meessen L."/>
            <person name="Balint B."/>
            <person name="Merenyi Z."/>
            <person name="de Eugenio L."/>
            <person name="Morin E."/>
            <person name="Martinez A.T."/>
            <person name="Baldrian P."/>
            <person name="Stursova M."/>
            <person name="Martinez M.J."/>
            <person name="Novotny C."/>
            <person name="Magnuson J.K."/>
            <person name="Spatafora J.W."/>
            <person name="Maurice S."/>
            <person name="Pangilinan J."/>
            <person name="Andreopoulos W."/>
            <person name="LaButti K."/>
            <person name="Hundley H."/>
            <person name="Na H."/>
            <person name="Kuo A."/>
            <person name="Barry K."/>
            <person name="Lipzen A."/>
            <person name="Henrissat B."/>
            <person name="Riley R."/>
            <person name="Ahrendt S."/>
            <person name="Nagy L.G."/>
            <person name="Grigoriev I.V."/>
            <person name="Martin F."/>
            <person name="Rosso M.N."/>
        </authorList>
    </citation>
    <scope>NUCLEOTIDE SEQUENCE [LARGE SCALE GENOMIC DNA]</scope>
    <source>
        <strain evidence="7 8">CIRM-BRFM 1785</strain>
    </source>
</reference>
<feature type="compositionally biased region" description="Low complexity" evidence="4">
    <location>
        <begin position="22"/>
        <end position="31"/>
    </location>
</feature>
<keyword evidence="1 3" id="KW-0728">SH3 domain</keyword>
<dbReference type="InterPro" id="IPR035549">
    <property type="entry name" value="Bem1/Scd2_SH3_2"/>
</dbReference>
<dbReference type="GeneID" id="72007015"/>
<dbReference type="InterPro" id="IPR001452">
    <property type="entry name" value="SH3_domain"/>
</dbReference>
<proteinExistence type="predicted"/>
<evidence type="ECO:0000313" key="7">
    <source>
        <dbReference type="EMBL" id="KAH9843690.1"/>
    </source>
</evidence>
<dbReference type="Gene3D" id="3.30.1520.10">
    <property type="entry name" value="Phox-like domain"/>
    <property type="match status" value="1"/>
</dbReference>
<feature type="region of interest" description="Disordered" evidence="4">
    <location>
        <begin position="440"/>
        <end position="589"/>
    </location>
</feature>
<dbReference type="CDD" id="cd11878">
    <property type="entry name" value="SH3_Bem1p_1"/>
    <property type="match status" value="1"/>
</dbReference>
<dbReference type="SUPFAM" id="SSF64268">
    <property type="entry name" value="PX domain"/>
    <property type="match status" value="1"/>
</dbReference>